<evidence type="ECO:0000313" key="5">
    <source>
        <dbReference type="EMBL" id="OYR90958.1"/>
    </source>
</evidence>
<proteinExistence type="predicted"/>
<dbReference type="EMBL" id="NGNV01000044">
    <property type="protein sequence ID" value="OYR87337.1"/>
    <property type="molecule type" value="Genomic_DNA"/>
</dbReference>
<sequence length="381" mass="41962">MLKEKIKEATAKYNDLVQKRSTLLKEADTASEVKDIKEIRSKITGLNTELDQAKADLDDLKELEKEEQRSIAPEVNEGPHHRGGGSSKDKLEIQKRAINAYIHTRDASNAAEVGLKSQDAEVTIPKDIKYVPTEEVKTVADLSKYVTKFSVTTSSGTYPIVKRATGKLHTVEELAKNPELAKPEFENIDWKVATYRGAIPLSKEAIDDSAADLIGIVQNNANEQKINTTNDAISTVLKTFTAKSVSGTDVDAIKHILNVDLDPAYQRTIVASQSFYQYLDTLKDKNGRYMLNDPITTTSPAMLLGVPVIVVNDELLGNSGEAHAFIGDLKRAVLYPDRADLSIRWVDNDVYGTYLSAFFRFGVFQADKNAGYFVTAGTAGN</sequence>
<reference evidence="4 7" key="2">
    <citation type="submission" date="2017-05" db="EMBL/GenBank/DDBJ databases">
        <authorList>
            <person name="Lin X.B."/>
            <person name="Stothard P."/>
            <person name="Tasseva G."/>
            <person name="Walter J."/>
        </authorList>
    </citation>
    <scope>NUCLEOTIDE SEQUENCE [LARGE SCALE GENOMIC DNA]</scope>
    <source>
        <strain evidence="4 7">609u</strain>
    </source>
</reference>
<dbReference type="AlphaFoldDB" id="A0A256LC09"/>
<dbReference type="NCBIfam" id="TIGR01554">
    <property type="entry name" value="major_cap_HK97"/>
    <property type="match status" value="1"/>
</dbReference>
<dbReference type="InterPro" id="IPR054612">
    <property type="entry name" value="Phage_capsid-like_C"/>
</dbReference>
<dbReference type="Gene3D" id="3.30.2320.10">
    <property type="entry name" value="hypothetical protein PF0899 domain"/>
    <property type="match status" value="1"/>
</dbReference>
<gene>
    <name evidence="4" type="ORF">CBF53_07765</name>
    <name evidence="5" type="ORF">CBF70_07210</name>
</gene>
<dbReference type="Gene3D" id="3.30.2400.10">
    <property type="entry name" value="Major capsid protein gp5"/>
    <property type="match status" value="1"/>
</dbReference>
<evidence type="ECO:0000313" key="4">
    <source>
        <dbReference type="EMBL" id="OYR87337.1"/>
    </source>
</evidence>
<reference evidence="5 6" key="1">
    <citation type="submission" date="2017-04" db="EMBL/GenBank/DDBJ databases">
        <authorList>
            <person name="Afonso C.L."/>
            <person name="Miller P.J."/>
            <person name="Scott M.A."/>
            <person name="Spackman E."/>
            <person name="Goraichik I."/>
            <person name="Dimitrov K.M."/>
            <person name="Suarez D.L."/>
            <person name="Swayne D.E."/>
        </authorList>
    </citation>
    <scope>NUCLEOTIDE SEQUENCE [LARGE SCALE GENOMIC DNA]</scope>
    <source>
        <strain evidence="5 6">609q</strain>
    </source>
</reference>
<dbReference type="SUPFAM" id="SSF56563">
    <property type="entry name" value="Major capsid protein gp5"/>
    <property type="match status" value="1"/>
</dbReference>
<evidence type="ECO:0000313" key="7">
    <source>
        <dbReference type="Proteomes" id="UP000216316"/>
    </source>
</evidence>
<dbReference type="Proteomes" id="UP000216316">
    <property type="component" value="Unassembled WGS sequence"/>
</dbReference>
<evidence type="ECO:0000313" key="6">
    <source>
        <dbReference type="Proteomes" id="UP000215828"/>
    </source>
</evidence>
<dbReference type="Proteomes" id="UP000215828">
    <property type="component" value="Unassembled WGS sequence"/>
</dbReference>
<feature type="region of interest" description="Disordered" evidence="2">
    <location>
        <begin position="57"/>
        <end position="90"/>
    </location>
</feature>
<comment type="caution">
    <text evidence="5">The sequence shown here is derived from an EMBL/GenBank/DDBJ whole genome shotgun (WGS) entry which is preliminary data.</text>
</comment>
<evidence type="ECO:0000259" key="3">
    <source>
        <dbReference type="Pfam" id="PF05065"/>
    </source>
</evidence>
<name>A0A256LC09_9LACO</name>
<feature type="compositionally biased region" description="Basic and acidic residues" evidence="2">
    <location>
        <begin position="57"/>
        <end position="69"/>
    </location>
</feature>
<feature type="domain" description="Phage capsid-like C-terminal" evidence="3">
    <location>
        <begin position="122"/>
        <end position="349"/>
    </location>
</feature>
<reference evidence="6 7" key="3">
    <citation type="submission" date="2017-09" db="EMBL/GenBank/DDBJ databases">
        <title>Tripartite evolution among Lactobacillus johnsonii, Lactobacillus taiwanensis, Lactobacillus reuteri and their rodent host.</title>
        <authorList>
            <person name="Wang T."/>
            <person name="Knowles S."/>
            <person name="Cheng C."/>
        </authorList>
    </citation>
    <scope>NUCLEOTIDE SEQUENCE [LARGE SCALE GENOMIC DNA]</scope>
    <source>
        <strain evidence="5 6">609q</strain>
        <strain evidence="4 7">609u</strain>
    </source>
</reference>
<dbReference type="InterPro" id="IPR024455">
    <property type="entry name" value="Phage_capsid"/>
</dbReference>
<comment type="subcellular location">
    <subcellularLocation>
        <location evidence="1">Virion</location>
    </subcellularLocation>
</comment>
<protein>
    <submittedName>
        <fullName evidence="5">Phage major capsid protein</fullName>
    </submittedName>
</protein>
<dbReference type="RefSeq" id="WP_094496323.1">
    <property type="nucleotide sequence ID" value="NZ_NGNV01000044.1"/>
</dbReference>
<dbReference type="EMBL" id="NGNX01000033">
    <property type="protein sequence ID" value="OYR90958.1"/>
    <property type="molecule type" value="Genomic_DNA"/>
</dbReference>
<evidence type="ECO:0000256" key="1">
    <source>
        <dbReference type="ARBA" id="ARBA00004328"/>
    </source>
</evidence>
<accession>A0A256LC09</accession>
<keyword evidence="7" id="KW-1185">Reference proteome</keyword>
<evidence type="ECO:0000256" key="2">
    <source>
        <dbReference type="SAM" id="MobiDB-lite"/>
    </source>
</evidence>
<organism evidence="5 6">
    <name type="scientific">Lactobacillus taiwanensis</name>
    <dbReference type="NCBI Taxonomy" id="508451"/>
    <lineage>
        <taxon>Bacteria</taxon>
        <taxon>Bacillati</taxon>
        <taxon>Bacillota</taxon>
        <taxon>Bacilli</taxon>
        <taxon>Lactobacillales</taxon>
        <taxon>Lactobacillaceae</taxon>
        <taxon>Lactobacillus</taxon>
    </lineage>
</organism>
<dbReference type="Pfam" id="PF05065">
    <property type="entry name" value="Phage_capsid"/>
    <property type="match status" value="1"/>
</dbReference>